<evidence type="ECO:0000256" key="1">
    <source>
        <dbReference type="ARBA" id="ARBA00022729"/>
    </source>
</evidence>
<dbReference type="Proteomes" id="UP000291088">
    <property type="component" value="Unassembled WGS sequence"/>
</dbReference>
<reference evidence="7 8" key="1">
    <citation type="submission" date="2019-01" db="EMBL/GenBank/DDBJ databases">
        <authorList>
            <person name="Deng T."/>
        </authorList>
    </citation>
    <scope>NUCLEOTIDE SEQUENCE [LARGE SCALE GENOMIC DNA]</scope>
    <source>
        <strain evidence="7 8">F8825</strain>
    </source>
</reference>
<evidence type="ECO:0000256" key="4">
    <source>
        <dbReference type="ARBA" id="ARBA00023288"/>
    </source>
</evidence>
<dbReference type="InterPro" id="IPR036328">
    <property type="entry name" value="MliC_sf"/>
</dbReference>
<protein>
    <submittedName>
        <fullName evidence="7">META domain-containing protein</fullName>
    </submittedName>
</protein>
<sequence length="406" mass="43495">MSRNVLPAFILALAPSVTTAQELREITGSVYLRESIALPSRSELVVEATGFQGTSLGVTTEVALGQQGPWNFDLEIPAGVGGELRATIKLANRIQWVSEPIVIAAGSEDVPLGQVLLSEFEPSELQTTFLCGDSRLRVSFRDGNAKVETDGRIFELKAAISADGAKYADETGETIFWSKNGGGLATIEGKELPECAEISAPDENRWSAQGNEPGWRAVIEQARLSLELNYGEDRLDLSLPPPGIVDSAYHYNIAQFGIGFVIQDKMCRDDMSGRLFPQTVEMKSVTGTFAGCGGDSLDLLVGNWVVDEIKGQPTASASAPNISIDNRGQISGSTGCNRFTGSISINGEGGLEIGPPMTTRMACDTAVMKVEREFLEALISVQRFDLNEEGGLLLISGDQTVLKASR</sequence>
<dbReference type="InterPro" id="IPR018660">
    <property type="entry name" value="MliC"/>
</dbReference>
<dbReference type="Pfam" id="PF09619">
    <property type="entry name" value="YscW"/>
    <property type="match status" value="1"/>
</dbReference>
<dbReference type="InterPro" id="IPR038670">
    <property type="entry name" value="HslJ-like_sf"/>
</dbReference>
<dbReference type="Pfam" id="PF03724">
    <property type="entry name" value="META"/>
    <property type="match status" value="1"/>
</dbReference>
<dbReference type="SUPFAM" id="SSF141488">
    <property type="entry name" value="YdhA-like"/>
    <property type="match status" value="1"/>
</dbReference>
<evidence type="ECO:0000259" key="5">
    <source>
        <dbReference type="Pfam" id="PF03724"/>
    </source>
</evidence>
<name>A0A4Q2TWA7_9HYPH</name>
<evidence type="ECO:0000313" key="8">
    <source>
        <dbReference type="Proteomes" id="UP000291088"/>
    </source>
</evidence>
<dbReference type="RefSeq" id="WP_112691302.1">
    <property type="nucleotide sequence ID" value="NZ_SDVB01000106.1"/>
</dbReference>
<evidence type="ECO:0000259" key="6">
    <source>
        <dbReference type="Pfam" id="PF09864"/>
    </source>
</evidence>
<dbReference type="AlphaFoldDB" id="A0A4Q2TWA7"/>
<keyword evidence="2" id="KW-0472">Membrane</keyword>
<organism evidence="7 8">
    <name type="scientific">Ciceribacter ferrooxidans</name>
    <dbReference type="NCBI Taxonomy" id="2509717"/>
    <lineage>
        <taxon>Bacteria</taxon>
        <taxon>Pseudomonadati</taxon>
        <taxon>Pseudomonadota</taxon>
        <taxon>Alphaproteobacteria</taxon>
        <taxon>Hyphomicrobiales</taxon>
        <taxon>Rhizobiaceae</taxon>
        <taxon>Ciceribacter</taxon>
    </lineage>
</organism>
<dbReference type="Gene3D" id="2.40.128.270">
    <property type="match status" value="1"/>
</dbReference>
<evidence type="ECO:0000256" key="3">
    <source>
        <dbReference type="ARBA" id="ARBA00023139"/>
    </source>
</evidence>
<accession>A0A4Q2TWA7</accession>
<feature type="domain" description="C-type lysozyme inhibitor" evidence="6">
    <location>
        <begin position="129"/>
        <end position="187"/>
    </location>
</feature>
<gene>
    <name evidence="7" type="ORF">EUU22_03860</name>
</gene>
<dbReference type="InterPro" id="IPR039366">
    <property type="entry name" value="Pilotin"/>
</dbReference>
<dbReference type="PANTHER" id="PTHR35535">
    <property type="entry name" value="HEAT SHOCK PROTEIN HSLJ"/>
    <property type="match status" value="1"/>
</dbReference>
<comment type="caution">
    <text evidence="7">The sequence shown here is derived from an EMBL/GenBank/DDBJ whole genome shotgun (WGS) entry which is preliminary data.</text>
</comment>
<dbReference type="OrthoDB" id="9809132at2"/>
<dbReference type="PANTHER" id="PTHR35535:SF1">
    <property type="entry name" value="HEAT SHOCK PROTEIN HSLJ"/>
    <property type="match status" value="1"/>
</dbReference>
<evidence type="ECO:0000256" key="2">
    <source>
        <dbReference type="ARBA" id="ARBA00023136"/>
    </source>
</evidence>
<keyword evidence="4" id="KW-0449">Lipoprotein</keyword>
<dbReference type="InterPro" id="IPR005184">
    <property type="entry name" value="DUF306_Meta_HslJ"/>
</dbReference>
<evidence type="ECO:0000313" key="7">
    <source>
        <dbReference type="EMBL" id="RYC23241.1"/>
    </source>
</evidence>
<keyword evidence="8" id="KW-1185">Reference proteome</keyword>
<feature type="domain" description="DUF306" evidence="5">
    <location>
        <begin position="301"/>
        <end position="401"/>
    </location>
</feature>
<dbReference type="InterPro" id="IPR053147">
    <property type="entry name" value="Hsp_HslJ-like"/>
</dbReference>
<keyword evidence="3" id="KW-0564">Palmitate</keyword>
<proteinExistence type="predicted"/>
<dbReference type="Pfam" id="PF09864">
    <property type="entry name" value="MliC"/>
    <property type="match status" value="1"/>
</dbReference>
<dbReference type="Gene3D" id="2.40.128.200">
    <property type="match status" value="1"/>
</dbReference>
<keyword evidence="1" id="KW-0732">Signal</keyword>
<dbReference type="EMBL" id="SDVB01000106">
    <property type="protein sequence ID" value="RYC23241.1"/>
    <property type="molecule type" value="Genomic_DNA"/>
</dbReference>